<dbReference type="GO" id="GO:0005509">
    <property type="term" value="F:calcium ion binding"/>
    <property type="evidence" value="ECO:0007669"/>
    <property type="project" value="InterPro"/>
</dbReference>
<organism evidence="5 6">
    <name type="scientific">Oldenlandia corymbosa var. corymbosa</name>
    <dbReference type="NCBI Taxonomy" id="529605"/>
    <lineage>
        <taxon>Eukaryota</taxon>
        <taxon>Viridiplantae</taxon>
        <taxon>Streptophyta</taxon>
        <taxon>Embryophyta</taxon>
        <taxon>Tracheophyta</taxon>
        <taxon>Spermatophyta</taxon>
        <taxon>Magnoliopsida</taxon>
        <taxon>eudicotyledons</taxon>
        <taxon>Gunneridae</taxon>
        <taxon>Pentapetalae</taxon>
        <taxon>asterids</taxon>
        <taxon>lamiids</taxon>
        <taxon>Gentianales</taxon>
        <taxon>Rubiaceae</taxon>
        <taxon>Rubioideae</taxon>
        <taxon>Spermacoceae</taxon>
        <taxon>Hedyotis-Oldenlandia complex</taxon>
        <taxon>Oldenlandia</taxon>
    </lineage>
</organism>
<evidence type="ECO:0000259" key="4">
    <source>
        <dbReference type="PROSITE" id="PS50222"/>
    </source>
</evidence>
<evidence type="ECO:0000256" key="2">
    <source>
        <dbReference type="ARBA" id="ARBA00022737"/>
    </source>
</evidence>
<dbReference type="InterPro" id="IPR011992">
    <property type="entry name" value="EF-hand-dom_pair"/>
</dbReference>
<dbReference type="AlphaFoldDB" id="A0AAV1E5H3"/>
<dbReference type="FunFam" id="1.10.238.10:FF:000003">
    <property type="entry name" value="Calmodulin A"/>
    <property type="match status" value="1"/>
</dbReference>
<keyword evidence="6" id="KW-1185">Reference proteome</keyword>
<evidence type="ECO:0000256" key="1">
    <source>
        <dbReference type="ARBA" id="ARBA00022723"/>
    </source>
</evidence>
<evidence type="ECO:0000256" key="3">
    <source>
        <dbReference type="ARBA" id="ARBA00022837"/>
    </source>
</evidence>
<gene>
    <name evidence="5" type="ORF">OLC1_LOCUS22042</name>
</gene>
<dbReference type="PROSITE" id="PS00018">
    <property type="entry name" value="EF_HAND_1"/>
    <property type="match status" value="2"/>
</dbReference>
<name>A0AAV1E5H3_OLDCO</name>
<sequence>MSFLRTTDLQRIFQELDKNGDGFISVDQLQCLLDKIGHSHDQTKSADELQKLFGGKPLLDSIDFYFFYKYVILNNVVENEGSKLDGDEGDDDLMKAFKVFDLNGDGFISCEELQSVLLRLGLWDQNNGQDCQIMINMYDKNSDGMLDFEEFKFMMLLSKF</sequence>
<proteinExistence type="predicted"/>
<reference evidence="5" key="1">
    <citation type="submission" date="2023-03" db="EMBL/GenBank/DDBJ databases">
        <authorList>
            <person name="Julca I."/>
        </authorList>
    </citation>
    <scope>NUCLEOTIDE SEQUENCE</scope>
</reference>
<dbReference type="InterPro" id="IPR039647">
    <property type="entry name" value="EF_hand_pair_protein_CML-like"/>
</dbReference>
<feature type="domain" description="EF-hand" evidence="4">
    <location>
        <begin position="88"/>
        <end position="123"/>
    </location>
</feature>
<keyword evidence="3" id="KW-0106">Calcium</keyword>
<dbReference type="PROSITE" id="PS50222">
    <property type="entry name" value="EF_HAND_2"/>
    <property type="match status" value="3"/>
</dbReference>
<dbReference type="SMART" id="SM00054">
    <property type="entry name" value="EFh"/>
    <property type="match status" value="3"/>
</dbReference>
<dbReference type="InterPro" id="IPR018247">
    <property type="entry name" value="EF_Hand_1_Ca_BS"/>
</dbReference>
<keyword evidence="2" id="KW-0677">Repeat</keyword>
<dbReference type="PANTHER" id="PTHR10891">
    <property type="entry name" value="EF-HAND CALCIUM-BINDING DOMAIN CONTAINING PROTEIN"/>
    <property type="match status" value="1"/>
</dbReference>
<dbReference type="Proteomes" id="UP001161247">
    <property type="component" value="Chromosome 8"/>
</dbReference>
<feature type="domain" description="EF-hand" evidence="4">
    <location>
        <begin position="126"/>
        <end position="160"/>
    </location>
</feature>
<protein>
    <submittedName>
        <fullName evidence="5">OLC1v1016457C1</fullName>
    </submittedName>
</protein>
<accession>A0AAV1E5H3</accession>
<evidence type="ECO:0000313" key="5">
    <source>
        <dbReference type="EMBL" id="CAI9115536.1"/>
    </source>
</evidence>
<dbReference type="InterPro" id="IPR002048">
    <property type="entry name" value="EF_hand_dom"/>
</dbReference>
<keyword evidence="1" id="KW-0479">Metal-binding</keyword>
<dbReference type="Gene3D" id="1.10.238.10">
    <property type="entry name" value="EF-hand"/>
    <property type="match status" value="2"/>
</dbReference>
<dbReference type="SUPFAM" id="SSF47473">
    <property type="entry name" value="EF-hand"/>
    <property type="match status" value="1"/>
</dbReference>
<feature type="domain" description="EF-hand" evidence="4">
    <location>
        <begin position="4"/>
        <end position="39"/>
    </location>
</feature>
<dbReference type="EMBL" id="OX459125">
    <property type="protein sequence ID" value="CAI9115536.1"/>
    <property type="molecule type" value="Genomic_DNA"/>
</dbReference>
<dbReference type="Pfam" id="PF13499">
    <property type="entry name" value="EF-hand_7"/>
    <property type="match status" value="2"/>
</dbReference>
<dbReference type="CDD" id="cd00051">
    <property type="entry name" value="EFh"/>
    <property type="match status" value="1"/>
</dbReference>
<evidence type="ECO:0000313" key="6">
    <source>
        <dbReference type="Proteomes" id="UP001161247"/>
    </source>
</evidence>